<comment type="caution">
    <text evidence="2">The sequence shown here is derived from an EMBL/GenBank/DDBJ whole genome shotgun (WGS) entry which is preliminary data.</text>
</comment>
<evidence type="ECO:0000313" key="2">
    <source>
        <dbReference type="EMBL" id="RIB06059.1"/>
    </source>
</evidence>
<name>A0A397UBB7_9GLOM</name>
<keyword evidence="3" id="KW-1185">Reference proteome</keyword>
<dbReference type="EMBL" id="QKWP01001875">
    <property type="protein sequence ID" value="RIB06059.1"/>
    <property type="molecule type" value="Genomic_DNA"/>
</dbReference>
<gene>
    <name evidence="2" type="ORF">C2G38_543489</name>
</gene>
<accession>A0A397UBB7</accession>
<feature type="transmembrane region" description="Helical" evidence="1">
    <location>
        <begin position="80"/>
        <end position="98"/>
    </location>
</feature>
<organism evidence="2 3">
    <name type="scientific">Gigaspora rosea</name>
    <dbReference type="NCBI Taxonomy" id="44941"/>
    <lineage>
        <taxon>Eukaryota</taxon>
        <taxon>Fungi</taxon>
        <taxon>Fungi incertae sedis</taxon>
        <taxon>Mucoromycota</taxon>
        <taxon>Glomeromycotina</taxon>
        <taxon>Glomeromycetes</taxon>
        <taxon>Diversisporales</taxon>
        <taxon>Gigasporaceae</taxon>
        <taxon>Gigaspora</taxon>
    </lineage>
</organism>
<keyword evidence="1" id="KW-0472">Membrane</keyword>
<keyword evidence="1" id="KW-1133">Transmembrane helix</keyword>
<evidence type="ECO:0000256" key="1">
    <source>
        <dbReference type="SAM" id="Phobius"/>
    </source>
</evidence>
<feature type="transmembrane region" description="Helical" evidence="1">
    <location>
        <begin position="46"/>
        <end position="68"/>
    </location>
</feature>
<dbReference type="Proteomes" id="UP000266673">
    <property type="component" value="Unassembled WGS sequence"/>
</dbReference>
<sequence>MYLTIMKDVPESNRAKTDYEYLKILKHKFGSDEIKQIKLINIFRQIFKVPIICGAFYDIFFRIVILALSQNFPYTGAPLYYLRILTILKILMIIIRWIHKKAILCTYKSIGKVYIKN</sequence>
<keyword evidence="1" id="KW-0812">Transmembrane</keyword>
<evidence type="ECO:0000313" key="3">
    <source>
        <dbReference type="Proteomes" id="UP000266673"/>
    </source>
</evidence>
<dbReference type="AlphaFoldDB" id="A0A397UBB7"/>
<reference evidence="2 3" key="1">
    <citation type="submission" date="2018-06" db="EMBL/GenBank/DDBJ databases">
        <title>Comparative genomics reveals the genomic features of Rhizophagus irregularis, R. cerebriforme, R. diaphanum and Gigaspora rosea, and their symbiotic lifestyle signature.</title>
        <authorList>
            <person name="Morin E."/>
            <person name="San Clemente H."/>
            <person name="Chen E.C.H."/>
            <person name="De La Providencia I."/>
            <person name="Hainaut M."/>
            <person name="Kuo A."/>
            <person name="Kohler A."/>
            <person name="Murat C."/>
            <person name="Tang N."/>
            <person name="Roy S."/>
            <person name="Loubradou J."/>
            <person name="Henrissat B."/>
            <person name="Grigoriev I.V."/>
            <person name="Corradi N."/>
            <person name="Roux C."/>
            <person name="Martin F.M."/>
        </authorList>
    </citation>
    <scope>NUCLEOTIDE SEQUENCE [LARGE SCALE GENOMIC DNA]</scope>
    <source>
        <strain evidence="2 3">DAOM 194757</strain>
    </source>
</reference>
<protein>
    <submittedName>
        <fullName evidence="2">Uncharacterized protein</fullName>
    </submittedName>
</protein>
<proteinExistence type="predicted"/>